<evidence type="ECO:0000313" key="1">
    <source>
        <dbReference type="EMBL" id="EET82171.1"/>
    </source>
</evidence>
<reference evidence="1 2" key="1">
    <citation type="submission" date="2009-07" db="EMBL/GenBank/DDBJ databases">
        <authorList>
            <person name="Madupu R."/>
            <person name="Durkin A.S."/>
            <person name="Torralba M."/>
            <person name="Methe B."/>
            <person name="Sutton G.G."/>
            <person name="Strausberg R.L."/>
            <person name="Nelson K.E."/>
        </authorList>
    </citation>
    <scope>NUCLEOTIDE SEQUENCE [LARGE SCALE GENOMIC DNA]</scope>
    <source>
        <strain evidence="1 2">SK82</strain>
    </source>
</reference>
<accession>A0ABM9YMG1</accession>
<gene>
    <name evidence="1" type="ORF">ACIRA0001_2898</name>
</gene>
<comment type="caution">
    <text evidence="1">The sequence shown here is derived from an EMBL/GenBank/DDBJ whole genome shotgun (WGS) entry which is preliminary data.</text>
</comment>
<keyword evidence="2" id="KW-1185">Reference proteome</keyword>
<sequence>MEKATWHLKATKNGSDRFVQLSKQCLKHLKSLPSLNSLYFFPRSAQENQ</sequence>
<name>A0ABM9YMG1_ACIRA</name>
<protein>
    <submittedName>
        <fullName evidence="1">Uncharacterized protein</fullName>
    </submittedName>
</protein>
<dbReference type="EMBL" id="ACVR01000046">
    <property type="protein sequence ID" value="EET82171.1"/>
    <property type="molecule type" value="Genomic_DNA"/>
</dbReference>
<organism evidence="1 2">
    <name type="scientific">Acinetobacter radioresistens SK82</name>
    <dbReference type="NCBI Taxonomy" id="596318"/>
    <lineage>
        <taxon>Bacteria</taxon>
        <taxon>Pseudomonadati</taxon>
        <taxon>Pseudomonadota</taxon>
        <taxon>Gammaproteobacteria</taxon>
        <taxon>Moraxellales</taxon>
        <taxon>Moraxellaceae</taxon>
        <taxon>Acinetobacter</taxon>
    </lineage>
</organism>
<dbReference type="Proteomes" id="UP000018419">
    <property type="component" value="Unassembled WGS sequence"/>
</dbReference>
<evidence type="ECO:0000313" key="2">
    <source>
        <dbReference type="Proteomes" id="UP000018419"/>
    </source>
</evidence>
<proteinExistence type="predicted"/>